<reference evidence="2" key="1">
    <citation type="journal article" date="2023" name="BMC Genomics">
        <title>Chromosome-level genome assemblies of Cutaneotrichosporon spp. (Trichosporonales, Basidiomycota) reveal imbalanced evolution between nucleotide sequences and chromosome synteny.</title>
        <authorList>
            <person name="Kobayashi Y."/>
            <person name="Kayamori A."/>
            <person name="Aoki K."/>
            <person name="Shiwa Y."/>
            <person name="Matsutani M."/>
            <person name="Fujita N."/>
            <person name="Sugita T."/>
            <person name="Iwasaki W."/>
            <person name="Tanaka N."/>
            <person name="Takashima M."/>
        </authorList>
    </citation>
    <scope>NUCLEOTIDE SEQUENCE</scope>
    <source>
        <strain evidence="2">HIS016</strain>
    </source>
</reference>
<proteinExistence type="predicted"/>
<comment type="caution">
    <text evidence="2">The sequence shown here is derived from an EMBL/GenBank/DDBJ whole genome shotgun (WGS) entry which is preliminary data.</text>
</comment>
<feature type="compositionally biased region" description="Low complexity" evidence="1">
    <location>
        <begin position="261"/>
        <end position="408"/>
    </location>
</feature>
<gene>
    <name evidence="2" type="ORF">CspeluHIS016_0501600</name>
</gene>
<dbReference type="EMBL" id="BTCM01000005">
    <property type="protein sequence ID" value="GMK58128.1"/>
    <property type="molecule type" value="Genomic_DNA"/>
</dbReference>
<dbReference type="Proteomes" id="UP001222932">
    <property type="component" value="Unassembled WGS sequence"/>
</dbReference>
<feature type="region of interest" description="Disordered" evidence="1">
    <location>
        <begin position="616"/>
        <end position="640"/>
    </location>
</feature>
<keyword evidence="3" id="KW-1185">Reference proteome</keyword>
<evidence type="ECO:0000313" key="2">
    <source>
        <dbReference type="EMBL" id="GMK58128.1"/>
    </source>
</evidence>
<protein>
    <submittedName>
        <fullName evidence="2">Uncharacterized protein</fullName>
    </submittedName>
</protein>
<feature type="region of interest" description="Disordered" evidence="1">
    <location>
        <begin position="454"/>
        <end position="510"/>
    </location>
</feature>
<feature type="compositionally biased region" description="Basic and acidic residues" evidence="1">
    <location>
        <begin position="68"/>
        <end position="84"/>
    </location>
</feature>
<name>A0AAD3TWQ9_9TREE</name>
<dbReference type="AlphaFoldDB" id="A0AAD3TWQ9"/>
<evidence type="ECO:0000313" key="3">
    <source>
        <dbReference type="Proteomes" id="UP001222932"/>
    </source>
</evidence>
<reference evidence="2" key="2">
    <citation type="submission" date="2023-06" db="EMBL/GenBank/DDBJ databases">
        <authorList>
            <person name="Kobayashi Y."/>
            <person name="Kayamori A."/>
            <person name="Aoki K."/>
            <person name="Shiwa Y."/>
            <person name="Fujita N."/>
            <person name="Sugita T."/>
            <person name="Iwasaki W."/>
            <person name="Tanaka N."/>
            <person name="Takashima M."/>
        </authorList>
    </citation>
    <scope>NUCLEOTIDE SEQUENCE</scope>
    <source>
        <strain evidence="2">HIS016</strain>
    </source>
</reference>
<feature type="compositionally biased region" description="Basic and acidic residues" evidence="1">
    <location>
        <begin position="454"/>
        <end position="490"/>
    </location>
</feature>
<evidence type="ECO:0000256" key="1">
    <source>
        <dbReference type="SAM" id="MobiDB-lite"/>
    </source>
</evidence>
<accession>A0AAD3TWQ9</accession>
<feature type="region of interest" description="Disordered" evidence="1">
    <location>
        <begin position="249"/>
        <end position="408"/>
    </location>
</feature>
<sequence>MFMPQAQPYTRNAPGTTRRARLDKENAGALPSKTPSRAPLGKAGPSGRALGARTVDRNVQVQQPSEDIAPKRLFQDEGKKEKKAPLRLKTPGPGHMKTPGPRMKTPAPRHMRTPAPLIYHDEQPVPLPSAQRTRRRSRASLQTPPHEDADVSLDSILEAEVEQVEIVAEDDFELEYAAPTAADRPYVPEWADEVPDVIETMAALALIRPMSLRTAPSPPRDLFADVEPFSAIALVPDDHLNHPLLQKNRMTDKTNEPARLPPRAAGATTASRRPPTAAARTTATRPSTAGAVRPTSSSAARARHASAASTSASKRPVSTTATATRAPTAARAPVRPSTSSAATRPSSAAPRSASVSTIRSVPSVASTSVTSSTRPVRPATAAAVRSASRTSAPAGTTTRSATTTPASRFTRLAPRLIKTVKAPVCPTSPGPELPAPGNDMLYLDLGLLDEKVETGEEDAKPDNDKIENVTDKAENGADKDEDKPTIDGEVHNANTASDAPKADPAGSSCALSLAPAQSPLALSPATLHPLAVTPSSPMSPLMSPRLATSPLRDEVFDFAALTAALPPRTTSTPEEHIEMSSLVQHAELVPTPPGGRPDCLVITIANRRLARISERTEVDSSFDDSFHTSFDGPHGADDTN</sequence>
<feature type="region of interest" description="Disordered" evidence="1">
    <location>
        <begin position="1"/>
        <end position="151"/>
    </location>
</feature>
<organism evidence="2 3">
    <name type="scientific">Cutaneotrichosporon spelunceum</name>
    <dbReference type="NCBI Taxonomy" id="1672016"/>
    <lineage>
        <taxon>Eukaryota</taxon>
        <taxon>Fungi</taxon>
        <taxon>Dikarya</taxon>
        <taxon>Basidiomycota</taxon>
        <taxon>Agaricomycotina</taxon>
        <taxon>Tremellomycetes</taxon>
        <taxon>Trichosporonales</taxon>
        <taxon>Trichosporonaceae</taxon>
        <taxon>Cutaneotrichosporon</taxon>
    </lineage>
</organism>